<evidence type="ECO:0000256" key="1">
    <source>
        <dbReference type="SAM" id="MobiDB-lite"/>
    </source>
</evidence>
<dbReference type="EMBL" id="RBPH01000174">
    <property type="protein sequence ID" value="RMN79587.1"/>
    <property type="molecule type" value="Genomic_DNA"/>
</dbReference>
<feature type="compositionally biased region" description="Basic and acidic residues" evidence="1">
    <location>
        <begin position="1"/>
        <end position="10"/>
    </location>
</feature>
<evidence type="ECO:0000313" key="3">
    <source>
        <dbReference type="Proteomes" id="UP000269335"/>
    </source>
</evidence>
<sequence length="74" mass="8223">MTSRSGERIMKHTRSNKHLSPDGEFNHALTDAVFVNGLRAFEAQALLARRGFQVVMAAKVFGVGTLLDNNLPRR</sequence>
<protein>
    <submittedName>
        <fullName evidence="2">Uncharacterized protein</fullName>
    </submittedName>
</protein>
<comment type="caution">
    <text evidence="2">The sequence shown here is derived from an EMBL/GenBank/DDBJ whole genome shotgun (WGS) entry which is preliminary data.</text>
</comment>
<evidence type="ECO:0000313" key="2">
    <source>
        <dbReference type="EMBL" id="RMN79587.1"/>
    </source>
</evidence>
<organism evidence="2 3">
    <name type="scientific">Pseudomonas cannabina</name>
    <dbReference type="NCBI Taxonomy" id="86840"/>
    <lineage>
        <taxon>Bacteria</taxon>
        <taxon>Pseudomonadati</taxon>
        <taxon>Pseudomonadota</taxon>
        <taxon>Gammaproteobacteria</taxon>
        <taxon>Pseudomonadales</taxon>
        <taxon>Pseudomonadaceae</taxon>
        <taxon>Pseudomonas</taxon>
    </lineage>
</organism>
<proteinExistence type="predicted"/>
<dbReference type="Proteomes" id="UP000269335">
    <property type="component" value="Unassembled WGS sequence"/>
</dbReference>
<reference evidence="2 3" key="1">
    <citation type="submission" date="2018-08" db="EMBL/GenBank/DDBJ databases">
        <title>Recombination of ecologically and evolutionarily significant loci maintains genetic cohesion in the Pseudomonas syringae species complex.</title>
        <authorList>
            <person name="Dillon M."/>
            <person name="Thakur S."/>
            <person name="Almeida R.N.D."/>
            <person name="Weir B.S."/>
            <person name="Guttman D.S."/>
        </authorList>
    </citation>
    <scope>NUCLEOTIDE SEQUENCE [LARGE SCALE GENOMIC DNA]</scope>
    <source>
        <strain evidence="2 3">ICMP 15201</strain>
    </source>
</reference>
<accession>A0AB37Q6T7</accession>
<feature type="region of interest" description="Disordered" evidence="1">
    <location>
        <begin position="1"/>
        <end position="22"/>
    </location>
</feature>
<gene>
    <name evidence="2" type="ORF">ALQ53_100587</name>
</gene>
<name>A0AB37Q6T7_PSECA</name>
<dbReference type="AlphaFoldDB" id="A0AB37Q6T7"/>